<evidence type="ECO:0000313" key="3">
    <source>
        <dbReference type="Proteomes" id="UP001259982"/>
    </source>
</evidence>
<comment type="caution">
    <text evidence="2">The sequence shown here is derived from an EMBL/GenBank/DDBJ whole genome shotgun (WGS) entry which is preliminary data.</text>
</comment>
<reference evidence="2 3" key="1">
    <citation type="submission" date="2023-09" db="EMBL/GenBank/DDBJ databases">
        <authorList>
            <person name="Rey-Velasco X."/>
        </authorList>
    </citation>
    <scope>NUCLEOTIDE SEQUENCE [LARGE SCALE GENOMIC DNA]</scope>
    <source>
        <strain evidence="2 3">P385</strain>
    </source>
</reference>
<dbReference type="Proteomes" id="UP001259982">
    <property type="component" value="Unassembled WGS sequence"/>
</dbReference>
<evidence type="ECO:0000313" key="2">
    <source>
        <dbReference type="EMBL" id="MDT0618340.1"/>
    </source>
</evidence>
<keyword evidence="3" id="KW-1185">Reference proteome</keyword>
<dbReference type="InterPro" id="IPR010239">
    <property type="entry name" value="CHP02001"/>
</dbReference>
<dbReference type="RefSeq" id="WP_311658437.1">
    <property type="nucleotide sequence ID" value="NZ_JAVRHY010000005.1"/>
</dbReference>
<dbReference type="NCBIfam" id="TIGR02001">
    <property type="entry name" value="gcw_chp"/>
    <property type="match status" value="1"/>
</dbReference>
<dbReference type="Pfam" id="PF09694">
    <property type="entry name" value="Gcw_chp"/>
    <property type="match status" value="1"/>
</dbReference>
<sequence length="253" mass="26427">MKSFKYLAVAGLVGSSALVSAPAMAGMSGNAGVMSQYLFRGLEQSDSPSVYGGLDYAADSGFYVGTWAATVDFAGTPDGDGGTTGAEVDFYAGFAGGDQVTYDVGIIYYWYSEEDEATGDSDPTNNTIEVYGALGFGQFGISGYYAPDTYFAAVNPDGSDAEGAYGVYLTFSQPLTDKLSFDAAVGMHKGEGNESYGGDDSGYMEYNLGLSAALDNGFGMSFGLVMTDRDTFGMNGNDDDPKLVVDASYGFDL</sequence>
<gene>
    <name evidence="2" type="ORF">RM531_07620</name>
</gene>
<keyword evidence="1" id="KW-0732">Signal</keyword>
<evidence type="ECO:0000256" key="1">
    <source>
        <dbReference type="SAM" id="SignalP"/>
    </source>
</evidence>
<protein>
    <submittedName>
        <fullName evidence="2">TorF family putative porin</fullName>
    </submittedName>
</protein>
<dbReference type="EMBL" id="JAVRHY010000005">
    <property type="protein sequence ID" value="MDT0618340.1"/>
    <property type="molecule type" value="Genomic_DNA"/>
</dbReference>
<proteinExistence type="predicted"/>
<feature type="chain" id="PRO_5046000243" evidence="1">
    <location>
        <begin position="26"/>
        <end position="253"/>
    </location>
</feature>
<organism evidence="2 3">
    <name type="scientific">Spectribacter acetivorans</name>
    <dbReference type="NCBI Taxonomy" id="3075603"/>
    <lineage>
        <taxon>Bacteria</taxon>
        <taxon>Pseudomonadati</taxon>
        <taxon>Pseudomonadota</taxon>
        <taxon>Gammaproteobacteria</taxon>
        <taxon>Salinisphaerales</taxon>
        <taxon>Salinisphaeraceae</taxon>
        <taxon>Spectribacter</taxon>
    </lineage>
</organism>
<accession>A0ABU3B799</accession>
<feature type="signal peptide" evidence="1">
    <location>
        <begin position="1"/>
        <end position="25"/>
    </location>
</feature>
<name>A0ABU3B799_9GAMM</name>